<dbReference type="InterPro" id="IPR053148">
    <property type="entry name" value="PD-DEXK-like_domain"/>
</dbReference>
<feature type="domain" description="YhcG PDDEXK nuclease" evidence="1">
    <location>
        <begin position="174"/>
        <end position="326"/>
    </location>
</feature>
<name>A0ABX5JNZ4_9GAMM</name>
<accession>A0ABX5JNZ4</accession>
<dbReference type="InterPro" id="IPR011856">
    <property type="entry name" value="tRNA_endonuc-like_dom_sf"/>
</dbReference>
<dbReference type="InterPro" id="IPR041527">
    <property type="entry name" value="YhcG_N"/>
</dbReference>
<comment type="caution">
    <text evidence="3">The sequence shown here is derived from an EMBL/GenBank/DDBJ whole genome shotgun (WGS) entry which is preliminary data.</text>
</comment>
<protein>
    <submittedName>
        <fullName evidence="3">DUF1016 domain-containing protein</fullName>
    </submittedName>
</protein>
<evidence type="ECO:0000259" key="1">
    <source>
        <dbReference type="Pfam" id="PF06250"/>
    </source>
</evidence>
<sequence>MIQKIAGANYKEFLNDLKERVATSRYKAALNVNREMIFLYHHIGNEIIQSQEKHGWGAKIINQLSLDLRAEFPEMKGFSPQNLKYMKRFAEEYSFEEIGQQAVDRLPWGHNIILMYELSDKTEREFYIKKTVEHGWTRNVLSMQIETNLYKREGKAVTNFGVKLPAPHSDLAQATLRNPYLFDFLSLGKDAHEREVERGLVAHIERFLLELGEGFAFLGRQYHLQVEDQDFYLDLLFYHIKLRSFLVVELKSGKFKPEYAGKMNFYLSAVDDLLRHPGDNPSIGLILCRSKVGVLAEYALRDMAKPIGLAEYRLTEALPKEIKTLLPSIEELEVELSRDMKNNDEDM</sequence>
<dbReference type="EMBL" id="QCXM01000022">
    <property type="protein sequence ID" value="PUT44491.1"/>
    <property type="molecule type" value="Genomic_DNA"/>
</dbReference>
<dbReference type="Pfam" id="PF06250">
    <property type="entry name" value="YhcG_C"/>
    <property type="match status" value="1"/>
</dbReference>
<proteinExistence type="predicted"/>
<reference evidence="3 4" key="1">
    <citation type="submission" date="2018-04" db="EMBL/GenBank/DDBJ databases">
        <title>Whole genome sequence comparison of clinical and drinking water Legionella pneumophila isolates associated with the Flint Water Crisis.</title>
        <authorList>
            <person name="Garner E."/>
            <person name="Brown C."/>
            <person name="Schwake O."/>
            <person name="Coil D."/>
            <person name="Jospin G."/>
            <person name="Eisen J."/>
            <person name="Edwards M."/>
            <person name="Pruden A."/>
        </authorList>
    </citation>
    <scope>NUCLEOTIDE SEQUENCE [LARGE SCALE GENOMIC DNA]</scope>
    <source>
        <strain evidence="3 4">Genessee03</strain>
    </source>
</reference>
<keyword evidence="4" id="KW-1185">Reference proteome</keyword>
<evidence type="ECO:0000313" key="3">
    <source>
        <dbReference type="EMBL" id="PUT44491.1"/>
    </source>
</evidence>
<evidence type="ECO:0000313" key="4">
    <source>
        <dbReference type="Proteomes" id="UP000251035"/>
    </source>
</evidence>
<evidence type="ECO:0000259" key="2">
    <source>
        <dbReference type="Pfam" id="PF17761"/>
    </source>
</evidence>
<dbReference type="Gene3D" id="3.40.1350.10">
    <property type="match status" value="1"/>
</dbReference>
<organism evidence="3 4">
    <name type="scientific">Legionella taurinensis</name>
    <dbReference type="NCBI Taxonomy" id="70611"/>
    <lineage>
        <taxon>Bacteria</taxon>
        <taxon>Pseudomonadati</taxon>
        <taxon>Pseudomonadota</taxon>
        <taxon>Gammaproteobacteria</taxon>
        <taxon>Legionellales</taxon>
        <taxon>Legionellaceae</taxon>
        <taxon>Legionella</taxon>
    </lineage>
</organism>
<dbReference type="PANTHER" id="PTHR30547">
    <property type="entry name" value="UNCHARACTERIZED PROTEIN YHCG-RELATED"/>
    <property type="match status" value="1"/>
</dbReference>
<dbReference type="InterPro" id="IPR009362">
    <property type="entry name" value="YhcG_C"/>
</dbReference>
<feature type="domain" description="YhcG N-terminal" evidence="2">
    <location>
        <begin position="17"/>
        <end position="152"/>
    </location>
</feature>
<dbReference type="PANTHER" id="PTHR30547:SF0">
    <property type="entry name" value="BLR8175 PROTEIN"/>
    <property type="match status" value="1"/>
</dbReference>
<dbReference type="Proteomes" id="UP000251035">
    <property type="component" value="Unassembled WGS sequence"/>
</dbReference>
<gene>
    <name evidence="3" type="ORF">DB745_13890</name>
</gene>
<dbReference type="RefSeq" id="WP_108335319.1">
    <property type="nucleotide sequence ID" value="NZ_QCXM01000022.1"/>
</dbReference>
<dbReference type="Pfam" id="PF17761">
    <property type="entry name" value="DUF1016_N"/>
    <property type="match status" value="1"/>
</dbReference>